<feature type="region of interest" description="Disordered" evidence="6">
    <location>
        <begin position="278"/>
        <end position="300"/>
    </location>
</feature>
<comment type="subunit">
    <text evidence="5">Homodimers and heterodimers.</text>
</comment>
<dbReference type="AlphaFoldDB" id="A0A9D4V112"/>
<keyword evidence="3 5" id="KW-0678">Repressor</keyword>
<feature type="domain" description="PB1" evidence="7">
    <location>
        <begin position="310"/>
        <end position="400"/>
    </location>
</feature>
<feature type="region of interest" description="Disordered" evidence="6">
    <location>
        <begin position="227"/>
        <end position="260"/>
    </location>
</feature>
<gene>
    <name evidence="8" type="ORF">GOP47_0007289</name>
</gene>
<evidence type="ECO:0000256" key="2">
    <source>
        <dbReference type="ARBA" id="ARBA00006728"/>
    </source>
</evidence>
<dbReference type="PANTHER" id="PTHR31734:SF28">
    <property type="entry name" value="AUXIN-RESPONSIVE PROTEIN IAA13"/>
    <property type="match status" value="1"/>
</dbReference>
<reference evidence="8" key="1">
    <citation type="submission" date="2021-01" db="EMBL/GenBank/DDBJ databases">
        <title>Adiantum capillus-veneris genome.</title>
        <authorList>
            <person name="Fang Y."/>
            <person name="Liao Q."/>
        </authorList>
    </citation>
    <scope>NUCLEOTIDE SEQUENCE</scope>
    <source>
        <strain evidence="8">H3</strain>
        <tissue evidence="8">Leaf</tissue>
    </source>
</reference>
<dbReference type="InterPro" id="IPR033389">
    <property type="entry name" value="AUX/IAA_dom"/>
</dbReference>
<keyword evidence="9" id="KW-1185">Reference proteome</keyword>
<dbReference type="GO" id="GO:0005634">
    <property type="term" value="C:nucleus"/>
    <property type="evidence" value="ECO:0007669"/>
    <property type="project" value="UniProtKB-SubCell"/>
</dbReference>
<dbReference type="Proteomes" id="UP000886520">
    <property type="component" value="Chromosome 7"/>
</dbReference>
<evidence type="ECO:0000256" key="4">
    <source>
        <dbReference type="ARBA" id="ARBA00023294"/>
    </source>
</evidence>
<evidence type="ECO:0000256" key="6">
    <source>
        <dbReference type="SAM" id="MobiDB-lite"/>
    </source>
</evidence>
<keyword evidence="5" id="KW-0805">Transcription regulation</keyword>
<evidence type="ECO:0000259" key="7">
    <source>
        <dbReference type="PROSITE" id="PS51745"/>
    </source>
</evidence>
<keyword evidence="5" id="KW-0539">Nucleus</keyword>
<dbReference type="GO" id="GO:0006355">
    <property type="term" value="P:regulation of DNA-templated transcription"/>
    <property type="evidence" value="ECO:0007669"/>
    <property type="project" value="InterPro"/>
</dbReference>
<comment type="subcellular location">
    <subcellularLocation>
        <location evidence="1 5">Nucleus</location>
    </subcellularLocation>
</comment>
<evidence type="ECO:0000256" key="5">
    <source>
        <dbReference type="RuleBase" id="RU004549"/>
    </source>
</evidence>
<evidence type="ECO:0000313" key="9">
    <source>
        <dbReference type="Proteomes" id="UP000886520"/>
    </source>
</evidence>
<keyword evidence="5" id="KW-0804">Transcription</keyword>
<feature type="compositionally biased region" description="Polar residues" evidence="6">
    <location>
        <begin position="230"/>
        <end position="243"/>
    </location>
</feature>
<comment type="caution">
    <text evidence="8">The sequence shown here is derived from an EMBL/GenBank/DDBJ whole genome shotgun (WGS) entry which is preliminary data.</text>
</comment>
<comment type="function">
    <text evidence="5">Aux/IAA proteins are short-lived transcriptional factors that function as repressors of early auxin response genes at low auxin concentrations.</text>
</comment>
<name>A0A9D4V112_ADICA</name>
<dbReference type="GO" id="GO:0009734">
    <property type="term" value="P:auxin-activated signaling pathway"/>
    <property type="evidence" value="ECO:0007669"/>
    <property type="project" value="UniProtKB-UniRule"/>
</dbReference>
<dbReference type="OrthoDB" id="1922918at2759"/>
<organism evidence="8 9">
    <name type="scientific">Adiantum capillus-veneris</name>
    <name type="common">Maidenhair fern</name>
    <dbReference type="NCBI Taxonomy" id="13818"/>
    <lineage>
        <taxon>Eukaryota</taxon>
        <taxon>Viridiplantae</taxon>
        <taxon>Streptophyta</taxon>
        <taxon>Embryophyta</taxon>
        <taxon>Tracheophyta</taxon>
        <taxon>Polypodiopsida</taxon>
        <taxon>Polypodiidae</taxon>
        <taxon>Polypodiales</taxon>
        <taxon>Pteridineae</taxon>
        <taxon>Pteridaceae</taxon>
        <taxon>Vittarioideae</taxon>
        <taxon>Adiantum</taxon>
    </lineage>
</organism>
<dbReference type="Gene3D" id="3.10.20.90">
    <property type="entry name" value="Phosphatidylinositol 3-kinase Catalytic Subunit, Chain A, domain 1"/>
    <property type="match status" value="1"/>
</dbReference>
<comment type="similarity">
    <text evidence="2 5">Belongs to the Aux/IAA family.</text>
</comment>
<accession>A0A9D4V112</accession>
<dbReference type="InterPro" id="IPR053793">
    <property type="entry name" value="PB1-like"/>
</dbReference>
<dbReference type="EMBL" id="JABFUD020000007">
    <property type="protein sequence ID" value="KAI5077465.1"/>
    <property type="molecule type" value="Genomic_DNA"/>
</dbReference>
<evidence type="ECO:0000313" key="8">
    <source>
        <dbReference type="EMBL" id="KAI5077465.1"/>
    </source>
</evidence>
<dbReference type="SUPFAM" id="SSF54277">
    <property type="entry name" value="CAD &amp; PB1 domains"/>
    <property type="match status" value="1"/>
</dbReference>
<dbReference type="PANTHER" id="PTHR31734">
    <property type="entry name" value="AUXIN-RESPONSIVE PROTEIN IAA17"/>
    <property type="match status" value="1"/>
</dbReference>
<evidence type="ECO:0000256" key="1">
    <source>
        <dbReference type="ARBA" id="ARBA00004123"/>
    </source>
</evidence>
<proteinExistence type="inferred from homology"/>
<sequence length="421" mass="44709">MIDGCPDGWAGGIPVCVLSGSAQQDNTNVCASARAAGKDGTLVKERDYISLGLTGAAPEQMLTSSIPSGVDKMECDNVVLSLGLGPPADKAAAASQEQNTGMVDQQIRLKVAMTSAKPQHFWHESFRVSLSNDQYHQHMVNWQPQAEALSQGAPSFGKGHTSSVPVWSTPVTGRFTVPVPKICTTLALHLWQAGRKQLASGLPANPTTFKVPQAASNVSMPPPSIVNGKPASSQAVDTPTQSEIEQDGNRNKAPVVGWPPVRSFRKNTLQAAQVSNRVSADDLPKSMGGPSSSNSVDVSEKMNGGSNKNVFFVKAKLDGVRICRKVDLKAYASYDGLKGALQDMFQGFVSDNAKLDLLTGKNYVVTHEDKDGDCLLVGDVPWHMFLESSVKSLRIMKAMDATGIGEKGLPKAKGPVNGKPS</sequence>
<dbReference type="PROSITE" id="PS51745">
    <property type="entry name" value="PB1"/>
    <property type="match status" value="1"/>
</dbReference>
<dbReference type="InterPro" id="IPR003311">
    <property type="entry name" value="AUX_IAA"/>
</dbReference>
<protein>
    <recommendedName>
        <fullName evidence="5">Auxin-responsive protein</fullName>
    </recommendedName>
</protein>
<dbReference type="Pfam" id="PF02309">
    <property type="entry name" value="AUX_IAA"/>
    <property type="match status" value="1"/>
</dbReference>
<keyword evidence="4 5" id="KW-0927">Auxin signaling pathway</keyword>
<evidence type="ECO:0000256" key="3">
    <source>
        <dbReference type="ARBA" id="ARBA00022491"/>
    </source>
</evidence>